<feature type="domain" description="FAM69 protein-kinase" evidence="5">
    <location>
        <begin position="154"/>
        <end position="337"/>
    </location>
</feature>
<comment type="caution">
    <text evidence="6">The sequence shown here is derived from an EMBL/GenBank/DDBJ whole genome shotgun (WGS) entry which is preliminary data.</text>
</comment>
<evidence type="ECO:0000259" key="5">
    <source>
        <dbReference type="Pfam" id="PF12260"/>
    </source>
</evidence>
<protein>
    <recommendedName>
        <fullName evidence="5">FAM69 protein-kinase domain-containing protein</fullName>
    </recommendedName>
</protein>
<dbReference type="EMBL" id="CACRXK020002605">
    <property type="protein sequence ID" value="CAB3995132.1"/>
    <property type="molecule type" value="Genomic_DNA"/>
</dbReference>
<comment type="subcellular location">
    <subcellularLocation>
        <location evidence="1">Secreted</location>
    </subcellularLocation>
</comment>
<accession>A0A7D9DWS6</accession>
<name>A0A7D9DWS6_PARCT</name>
<dbReference type="PANTHER" id="PTHR32073">
    <property type="entry name" value="GH11358P"/>
    <property type="match status" value="1"/>
</dbReference>
<dbReference type="OrthoDB" id="10035316at2759"/>
<proteinExistence type="inferred from homology"/>
<dbReference type="AlphaFoldDB" id="A0A7D9DWS6"/>
<dbReference type="InterPro" id="IPR011009">
    <property type="entry name" value="Kinase-like_dom_sf"/>
</dbReference>
<organism evidence="6 7">
    <name type="scientific">Paramuricea clavata</name>
    <name type="common">Red gorgonian</name>
    <name type="synonym">Violescent sea-whip</name>
    <dbReference type="NCBI Taxonomy" id="317549"/>
    <lineage>
        <taxon>Eukaryota</taxon>
        <taxon>Metazoa</taxon>
        <taxon>Cnidaria</taxon>
        <taxon>Anthozoa</taxon>
        <taxon>Octocorallia</taxon>
        <taxon>Malacalcyonacea</taxon>
        <taxon>Plexauridae</taxon>
        <taxon>Paramuricea</taxon>
    </lineage>
</organism>
<dbReference type="PANTHER" id="PTHR32073:SF7">
    <property type="entry name" value="GH11358P"/>
    <property type="match status" value="1"/>
</dbReference>
<evidence type="ECO:0000256" key="3">
    <source>
        <dbReference type="ARBA" id="ARBA00022525"/>
    </source>
</evidence>
<sequence>MMVKSRLHVLDDSLLQLDKCPACFGIWESVCQAILSGAIEVKDNYFWNSESVKGVWYGTWNSLPVVLKQLGHGGELATLDQEICLNATETVTKYCNVHEKVWRSFLNPAVSFKSAVMQFMECPCEQFASLVENKLKNKMNVVRLDQKIMAITNLHFNQELLFLQVFSERYSNFLPALYGACGRVIVVEYVGPSLSSALDRPWQERVKLSIKLIQLARTFTRTEDNMALYMYDVVMSNFALDNHGNVKLIDCEHVLIADMSAINHTYVSKTEDFCATDHFQCLTFVPQDLCRGQAQDHNYYAICRNILAAVGGSRGLLHSPPDGEIKSTLKYLLYNCVYSKEMSRERAIDKLEKQLYRYAR</sequence>
<dbReference type="Pfam" id="PF12260">
    <property type="entry name" value="PIP49_C"/>
    <property type="match status" value="1"/>
</dbReference>
<evidence type="ECO:0000256" key="1">
    <source>
        <dbReference type="ARBA" id="ARBA00004613"/>
    </source>
</evidence>
<keyword evidence="7" id="KW-1185">Reference proteome</keyword>
<dbReference type="InterPro" id="IPR022049">
    <property type="entry name" value="FAM69_kinase_dom"/>
</dbReference>
<dbReference type="Proteomes" id="UP001152795">
    <property type="component" value="Unassembled WGS sequence"/>
</dbReference>
<dbReference type="GO" id="GO:0005576">
    <property type="term" value="C:extracellular region"/>
    <property type="evidence" value="ECO:0007669"/>
    <property type="project" value="UniProtKB-SubCell"/>
</dbReference>
<gene>
    <name evidence="6" type="ORF">PACLA_8A082935</name>
</gene>
<reference evidence="6" key="1">
    <citation type="submission" date="2020-04" db="EMBL/GenBank/DDBJ databases">
        <authorList>
            <person name="Alioto T."/>
            <person name="Alioto T."/>
            <person name="Gomez Garrido J."/>
        </authorList>
    </citation>
    <scope>NUCLEOTIDE SEQUENCE</scope>
    <source>
        <strain evidence="6">A484AB</strain>
    </source>
</reference>
<dbReference type="SUPFAM" id="SSF56112">
    <property type="entry name" value="Protein kinase-like (PK-like)"/>
    <property type="match status" value="1"/>
</dbReference>
<evidence type="ECO:0000256" key="2">
    <source>
        <dbReference type="ARBA" id="ARBA00006338"/>
    </source>
</evidence>
<comment type="similarity">
    <text evidence="2">Belongs to the DIPK family.</text>
</comment>
<dbReference type="InterPro" id="IPR020519">
    <property type="entry name" value="DIPK2A/B"/>
</dbReference>
<keyword evidence="3" id="KW-0964">Secreted</keyword>
<evidence type="ECO:0000313" key="6">
    <source>
        <dbReference type="EMBL" id="CAB3995132.1"/>
    </source>
</evidence>
<keyword evidence="4" id="KW-0732">Signal</keyword>
<evidence type="ECO:0000256" key="4">
    <source>
        <dbReference type="ARBA" id="ARBA00022729"/>
    </source>
</evidence>
<evidence type="ECO:0000313" key="7">
    <source>
        <dbReference type="Proteomes" id="UP001152795"/>
    </source>
</evidence>